<keyword evidence="3" id="KW-0732">Signal</keyword>
<feature type="compositionally biased region" description="Low complexity" evidence="1">
    <location>
        <begin position="39"/>
        <end position="71"/>
    </location>
</feature>
<dbReference type="Pfam" id="PF23585">
    <property type="entry name" value="DUF7137"/>
    <property type="match status" value="1"/>
</dbReference>
<keyword evidence="6" id="KW-1185">Reference proteome</keyword>
<evidence type="ECO:0000313" key="5">
    <source>
        <dbReference type="EMBL" id="CAG8489116.1"/>
    </source>
</evidence>
<accession>A0A9N8WGI0</accession>
<evidence type="ECO:0000313" key="6">
    <source>
        <dbReference type="Proteomes" id="UP000789706"/>
    </source>
</evidence>
<gene>
    <name evidence="5" type="ORF">DEBURN_LOCUS4076</name>
</gene>
<dbReference type="PANTHER" id="PTHR42028">
    <property type="entry name" value="CHROMOSOME 1, WHOLE GENOME SHOTGUN SEQUENCE"/>
    <property type="match status" value="1"/>
</dbReference>
<feature type="compositionally biased region" description="Low complexity" evidence="1">
    <location>
        <begin position="80"/>
        <end position="102"/>
    </location>
</feature>
<evidence type="ECO:0000256" key="1">
    <source>
        <dbReference type="SAM" id="MobiDB-lite"/>
    </source>
</evidence>
<dbReference type="InterPro" id="IPR055561">
    <property type="entry name" value="DUF7137"/>
</dbReference>
<feature type="transmembrane region" description="Helical" evidence="2">
    <location>
        <begin position="260"/>
        <end position="281"/>
    </location>
</feature>
<evidence type="ECO:0000256" key="3">
    <source>
        <dbReference type="SAM" id="SignalP"/>
    </source>
</evidence>
<keyword evidence="2" id="KW-0472">Membrane</keyword>
<comment type="caution">
    <text evidence="5">The sequence shown here is derived from an EMBL/GenBank/DDBJ whole genome shotgun (WGS) entry which is preliminary data.</text>
</comment>
<name>A0A9N8WGI0_9GLOM</name>
<proteinExistence type="predicted"/>
<feature type="region of interest" description="Disordered" evidence="1">
    <location>
        <begin position="35"/>
        <end position="107"/>
    </location>
</feature>
<evidence type="ECO:0000256" key="2">
    <source>
        <dbReference type="SAM" id="Phobius"/>
    </source>
</evidence>
<organism evidence="5 6">
    <name type="scientific">Diversispora eburnea</name>
    <dbReference type="NCBI Taxonomy" id="1213867"/>
    <lineage>
        <taxon>Eukaryota</taxon>
        <taxon>Fungi</taxon>
        <taxon>Fungi incertae sedis</taxon>
        <taxon>Mucoromycota</taxon>
        <taxon>Glomeromycotina</taxon>
        <taxon>Glomeromycetes</taxon>
        <taxon>Diversisporales</taxon>
        <taxon>Diversisporaceae</taxon>
        <taxon>Diversispora</taxon>
    </lineage>
</organism>
<dbReference type="EMBL" id="CAJVPK010000288">
    <property type="protein sequence ID" value="CAG8489116.1"/>
    <property type="molecule type" value="Genomic_DNA"/>
</dbReference>
<dbReference type="PANTHER" id="PTHR42028:SF1">
    <property type="entry name" value="YALI0E30657P"/>
    <property type="match status" value="1"/>
</dbReference>
<feature type="domain" description="DUF7137" evidence="4">
    <location>
        <begin position="121"/>
        <end position="250"/>
    </location>
</feature>
<feature type="chain" id="PRO_5040218268" evidence="3">
    <location>
        <begin position="27"/>
        <end position="282"/>
    </location>
</feature>
<keyword evidence="2" id="KW-0812">Transmembrane</keyword>
<sequence>MHSSTLKATFSVVVIVLLLFSLQVVAEEDIELWEREPQNSANTPSSTTSGPTSSRSNSSSNRSTPAPTTTSDEYGPTIQNSTTSSSSPSGTNKPSNSTNTGKANNTYTGGLPVASTIPMSAVLISVTEPASQKNILCKIGSNITFGWKYLSSFGPNLTPKEIRVYAQSNLDTKTWYNISNNSSGDTTEVIWDTSTETSLPMATYKLYICDERGLTAQPTNGRLAVFAGGLQFGMYTPRESVPLDEYQCPTCNTAGFSIPYLPLLVTFGVSLITIFIFGSGLP</sequence>
<dbReference type="OrthoDB" id="2435509at2759"/>
<evidence type="ECO:0000259" key="4">
    <source>
        <dbReference type="Pfam" id="PF23585"/>
    </source>
</evidence>
<keyword evidence="2" id="KW-1133">Transmembrane helix</keyword>
<protein>
    <submittedName>
        <fullName evidence="5">3404_t:CDS:1</fullName>
    </submittedName>
</protein>
<dbReference type="Proteomes" id="UP000789706">
    <property type="component" value="Unassembled WGS sequence"/>
</dbReference>
<feature type="signal peptide" evidence="3">
    <location>
        <begin position="1"/>
        <end position="26"/>
    </location>
</feature>
<reference evidence="5" key="1">
    <citation type="submission" date="2021-06" db="EMBL/GenBank/DDBJ databases">
        <authorList>
            <person name="Kallberg Y."/>
            <person name="Tangrot J."/>
            <person name="Rosling A."/>
        </authorList>
    </citation>
    <scope>NUCLEOTIDE SEQUENCE</scope>
    <source>
        <strain evidence="5">AZ414A</strain>
    </source>
</reference>
<dbReference type="AlphaFoldDB" id="A0A9N8WGI0"/>